<sequence>MASNKKLSATITIGGAISGTLRTAFGDVNKSLGKIGQTVTDLTKRQKLLGRSIQEFGRAGKDVDGLRNRYAQLTQQLDRARRARERLTKAQAFKTKAGEIGGTLKGAAHRAVAGGIVMGGVLYTGIHASIERENAVNVIRNSGVSKEDAAAMVKAAQDSKQFGVSITRATETVSELRTALGDAHHAIEALPNTLKALSGLQLYNRGHKNQISEDAAYSLAKIAEERGGASSPEALREKQNWAFKALTGSNGVVTADDMLTAIRRGKSAVAAMNDRAFFGDTFLMQAMGANGYGTASSTLVNAWIGGHQTHGAFDEMMKLGLLNRGGVQFDKTGKVKKVSSSALIDNALFLSDPQAWVDKHLAPIAKSRGVDLEDPAQIAKFVNSIASNTNAANILMQRLRFSHNIAKDRHNVDIANGVDESDAANRASTQGKIDNARARLNDAQVRVGNVLLPAFATAMEKTASALEAVNKFADENPRLFKAVAVGLAGTAAALVVVAPVLLAANGILQTIALVRLASATAQVNSMVGALNGVGGAAASAGSGVLGFIGKLGMAAGLVGVALAAAKAAGLPDTDASKGVDDVKNGRWWAASAHLDAGSFLRAGAAKISGKSNEEIAASLAAGGNPSELKAPPMATARGAAPTVTSNDVYNFNITQQAGQDEKALADAIIRRMDQQKRVSNRSIMFDGASQ</sequence>
<proteinExistence type="predicted"/>
<evidence type="ECO:0000313" key="4">
    <source>
        <dbReference type="Proteomes" id="UP000663491"/>
    </source>
</evidence>
<gene>
    <name evidence="3" type="ORF">CPT_Mica_024</name>
</gene>
<protein>
    <submittedName>
        <fullName evidence="3">Tape measure protein</fullName>
    </submittedName>
</protein>
<evidence type="ECO:0000256" key="1">
    <source>
        <dbReference type="SAM" id="Coils"/>
    </source>
</evidence>
<feature type="coiled-coil region" evidence="1">
    <location>
        <begin position="63"/>
        <end position="90"/>
    </location>
</feature>
<feature type="transmembrane region" description="Helical" evidence="2">
    <location>
        <begin position="482"/>
        <end position="508"/>
    </location>
</feature>
<dbReference type="EMBL" id="MT701586">
    <property type="protein sequence ID" value="QPB08637.1"/>
    <property type="molecule type" value="Genomic_DNA"/>
</dbReference>
<keyword evidence="2" id="KW-0812">Transmembrane</keyword>
<reference evidence="3" key="1">
    <citation type="submission" date="2020-07" db="EMBL/GenBank/DDBJ databases">
        <title>Complete genome sequence of Burkholderia cenocepacia myophage Mica.</title>
        <authorList>
            <person name="Garcia J.A."/>
            <person name="Yao G.W."/>
            <person name="Guadalupe Vizoso-Pinto M."/>
            <person name="Gonzalez C."/>
            <person name="Liu M.L."/>
            <person name="Gill J."/>
        </authorList>
    </citation>
    <scope>NUCLEOTIDE SEQUENCE</scope>
</reference>
<keyword evidence="4" id="KW-1185">Reference proteome</keyword>
<evidence type="ECO:0000256" key="2">
    <source>
        <dbReference type="SAM" id="Phobius"/>
    </source>
</evidence>
<accession>A0A873WBK0</accession>
<keyword evidence="1" id="KW-0175">Coiled coil</keyword>
<dbReference type="Proteomes" id="UP000663491">
    <property type="component" value="Segment"/>
</dbReference>
<keyword evidence="2" id="KW-1133">Transmembrane helix</keyword>
<name>A0A873WBK0_9CAUD</name>
<organism evidence="3 4">
    <name type="scientific">Burkholderia phage Mica</name>
    <dbReference type="NCBI Taxonomy" id="2767579"/>
    <lineage>
        <taxon>Viruses</taxon>
        <taxon>Duplodnaviria</taxon>
        <taxon>Heunggongvirae</taxon>
        <taxon>Uroviricota</taxon>
        <taxon>Caudoviricetes</taxon>
        <taxon>Micavirus</taxon>
        <taxon>Micavirus Mica</taxon>
    </lineage>
</organism>
<evidence type="ECO:0000313" key="3">
    <source>
        <dbReference type="EMBL" id="QPB08637.1"/>
    </source>
</evidence>
<keyword evidence="2" id="KW-0472">Membrane</keyword>